<gene>
    <name evidence="1" type="ORF">SAMN02927903_02405</name>
</gene>
<dbReference type="Proteomes" id="UP000199354">
    <property type="component" value="Unassembled WGS sequence"/>
</dbReference>
<dbReference type="AlphaFoldDB" id="A0A1G5IVR9"/>
<evidence type="ECO:0000313" key="2">
    <source>
        <dbReference type="Proteomes" id="UP000199354"/>
    </source>
</evidence>
<protein>
    <submittedName>
        <fullName evidence="1">Uncharacterized protein</fullName>
    </submittedName>
</protein>
<reference evidence="1 2" key="1">
    <citation type="submission" date="2016-10" db="EMBL/GenBank/DDBJ databases">
        <authorList>
            <person name="de Groot N.N."/>
        </authorList>
    </citation>
    <scope>NUCLEOTIDE SEQUENCE [LARGE SCALE GENOMIC DNA]</scope>
    <source>
        <strain evidence="1 2">CGMCC 1.7031</strain>
    </source>
</reference>
<dbReference type="STRING" id="490189.SAMN02927903_02405"/>
<dbReference type="EMBL" id="FMVF01000011">
    <property type="protein sequence ID" value="SCY79709.1"/>
    <property type="molecule type" value="Genomic_DNA"/>
</dbReference>
<proteinExistence type="predicted"/>
<evidence type="ECO:0000313" key="1">
    <source>
        <dbReference type="EMBL" id="SCY79709.1"/>
    </source>
</evidence>
<organism evidence="1 2">
    <name type="scientific">Flavobacterium caeni</name>
    <dbReference type="NCBI Taxonomy" id="490189"/>
    <lineage>
        <taxon>Bacteria</taxon>
        <taxon>Pseudomonadati</taxon>
        <taxon>Bacteroidota</taxon>
        <taxon>Flavobacteriia</taxon>
        <taxon>Flavobacteriales</taxon>
        <taxon>Flavobacteriaceae</taxon>
        <taxon>Flavobacterium</taxon>
    </lineage>
</organism>
<name>A0A1G5IVR9_9FLAO</name>
<keyword evidence="2" id="KW-1185">Reference proteome</keyword>
<dbReference type="RefSeq" id="WP_091144128.1">
    <property type="nucleotide sequence ID" value="NZ_FMVF01000011.1"/>
</dbReference>
<accession>A0A1G5IVR9</accession>
<sequence length="271" mass="32484">MSPYIYIKKNGFYVKSGKLVKIDRPLSFYMLHVPKFEKTLTFFDLMKILKKHEHDVDQTFLAYTRGFKFNAFYNESISEAHLNEDFTINRLEFSWAVDVDNFKEFGPPLFEITEYVNLTGKKKNDKENYGLAFANLSNLKTATFKLNTKIEYSRYSHGEIWEEKKLKKTKFLNGIKEFKFGEVIGSLLYEISFFGYPNDRDEKFDELDTRRENMDDEDFIPLEKVQLDWKQKSLIEWEKKKDTKQKTLKIEKLHKEIDYLRTRLIEIENSK</sequence>